<sequence>MPATEETMKTSLSMAEKAVDAASPAQAAASRYRWVVLAVVWAAFLLSYVDRVAWSSVAAPVGHSLGLTVSMLGAFVTAFYIGYVLANIVGGILTDVLGGRTTLTLALVPLGVLTFCFGFAHTLWTGIAIQFAMGLAAGADYSAGMKIIAAWFRNDRGRAMGLYTTATSLAVVLTNATVPTISLWYGWQTAFRLLGGITLACAAVAWFVLRDAPDGEPPLARIKGADILALLKSRNLILLAIAGCGGLWATVGFGAWGNALMTRQYGISPVTAGSIAATFGIGAVIAKPLLGWISDMHRHARKRISILCLAAFAVMLMIFGQSSTVTQFYLLAPLLGAVGFGYTPVLMAQVSDACGRNSAGAGAGLTNAIWQSGSAMSPLVVGYFYGQTHSFSVALLTLAVGPVVAVAALLLLPGRSQK</sequence>
<evidence type="ECO:0000313" key="8">
    <source>
        <dbReference type="Proteomes" id="UP000255165"/>
    </source>
</evidence>
<feature type="transmembrane region" description="Helical" evidence="5">
    <location>
        <begin position="328"/>
        <end position="347"/>
    </location>
</feature>
<evidence type="ECO:0000256" key="3">
    <source>
        <dbReference type="ARBA" id="ARBA00022989"/>
    </source>
</evidence>
<feature type="transmembrane region" description="Helical" evidence="5">
    <location>
        <begin position="69"/>
        <end position="90"/>
    </location>
</feature>
<feature type="transmembrane region" description="Helical" evidence="5">
    <location>
        <begin position="236"/>
        <end position="257"/>
    </location>
</feature>
<feature type="transmembrane region" description="Helical" evidence="5">
    <location>
        <begin position="304"/>
        <end position="322"/>
    </location>
</feature>
<feature type="transmembrane region" description="Helical" evidence="5">
    <location>
        <begin position="32"/>
        <end position="49"/>
    </location>
</feature>
<feature type="transmembrane region" description="Helical" evidence="5">
    <location>
        <begin position="127"/>
        <end position="149"/>
    </location>
</feature>
<gene>
    <name evidence="7" type="ORF">DN412_03030</name>
</gene>
<reference evidence="7 8" key="1">
    <citation type="submission" date="2018-06" db="EMBL/GenBank/DDBJ databases">
        <authorList>
            <person name="Feng T."/>
            <person name="Jeon C.O."/>
        </authorList>
    </citation>
    <scope>NUCLEOTIDE SEQUENCE [LARGE SCALE GENOMIC DNA]</scope>
    <source>
        <strain evidence="7 8">S23</strain>
    </source>
</reference>
<name>A0A370P282_9BURK</name>
<dbReference type="SUPFAM" id="SSF103473">
    <property type="entry name" value="MFS general substrate transporter"/>
    <property type="match status" value="1"/>
</dbReference>
<dbReference type="Pfam" id="PF07690">
    <property type="entry name" value="MFS_1"/>
    <property type="match status" value="2"/>
</dbReference>
<dbReference type="InterPro" id="IPR000849">
    <property type="entry name" value="Sugar_P_transporter"/>
</dbReference>
<dbReference type="InterPro" id="IPR020846">
    <property type="entry name" value="MFS_dom"/>
</dbReference>
<evidence type="ECO:0000256" key="5">
    <source>
        <dbReference type="SAM" id="Phobius"/>
    </source>
</evidence>
<dbReference type="AlphaFoldDB" id="A0A370P282"/>
<proteinExistence type="predicted"/>
<dbReference type="Gene3D" id="1.20.1250.20">
    <property type="entry name" value="MFS general substrate transporter like domains"/>
    <property type="match status" value="2"/>
</dbReference>
<evidence type="ECO:0000256" key="1">
    <source>
        <dbReference type="ARBA" id="ARBA00004141"/>
    </source>
</evidence>
<keyword evidence="4 5" id="KW-0472">Membrane</keyword>
<feature type="transmembrane region" description="Helical" evidence="5">
    <location>
        <begin position="269"/>
        <end position="292"/>
    </location>
</feature>
<dbReference type="PIRSF" id="PIRSF002808">
    <property type="entry name" value="Hexose_phosphate_transp"/>
    <property type="match status" value="1"/>
</dbReference>
<dbReference type="GO" id="GO:0016020">
    <property type="term" value="C:membrane"/>
    <property type="evidence" value="ECO:0007669"/>
    <property type="project" value="UniProtKB-SubCell"/>
</dbReference>
<evidence type="ECO:0000313" key="7">
    <source>
        <dbReference type="EMBL" id="RDK11885.1"/>
    </source>
</evidence>
<dbReference type="EMBL" id="QKWJ01000002">
    <property type="protein sequence ID" value="RDK11885.1"/>
    <property type="molecule type" value="Genomic_DNA"/>
</dbReference>
<evidence type="ECO:0000259" key="6">
    <source>
        <dbReference type="PROSITE" id="PS50850"/>
    </source>
</evidence>
<evidence type="ECO:0000256" key="4">
    <source>
        <dbReference type="ARBA" id="ARBA00023136"/>
    </source>
</evidence>
<feature type="transmembrane region" description="Helical" evidence="5">
    <location>
        <begin position="102"/>
        <end position="121"/>
    </location>
</feature>
<keyword evidence="2 5" id="KW-0812">Transmembrane</keyword>
<feature type="transmembrane region" description="Helical" evidence="5">
    <location>
        <begin position="191"/>
        <end position="209"/>
    </location>
</feature>
<feature type="transmembrane region" description="Helical" evidence="5">
    <location>
        <begin position="368"/>
        <end position="385"/>
    </location>
</feature>
<evidence type="ECO:0000256" key="2">
    <source>
        <dbReference type="ARBA" id="ARBA00022692"/>
    </source>
</evidence>
<dbReference type="InterPro" id="IPR011701">
    <property type="entry name" value="MFS"/>
</dbReference>
<protein>
    <submittedName>
        <fullName evidence="7">MFS transporter</fullName>
    </submittedName>
</protein>
<accession>A0A370P282</accession>
<feature type="domain" description="Major facilitator superfamily (MFS) profile" evidence="6">
    <location>
        <begin position="36"/>
        <end position="417"/>
    </location>
</feature>
<dbReference type="InterPro" id="IPR036259">
    <property type="entry name" value="MFS_trans_sf"/>
</dbReference>
<dbReference type="PANTHER" id="PTHR23527">
    <property type="entry name" value="BLL3282 PROTEIN"/>
    <property type="match status" value="1"/>
</dbReference>
<keyword evidence="8" id="KW-1185">Reference proteome</keyword>
<dbReference type="InterPro" id="IPR052952">
    <property type="entry name" value="MFS-Transporter"/>
</dbReference>
<comment type="caution">
    <text evidence="7">The sequence shown here is derived from an EMBL/GenBank/DDBJ whole genome shotgun (WGS) entry which is preliminary data.</text>
</comment>
<feature type="transmembrane region" description="Helical" evidence="5">
    <location>
        <begin position="391"/>
        <end position="412"/>
    </location>
</feature>
<keyword evidence="3 5" id="KW-1133">Transmembrane helix</keyword>
<organism evidence="7 8">
    <name type="scientific">Cupriavidus lacunae</name>
    <dbReference type="NCBI Taxonomy" id="2666307"/>
    <lineage>
        <taxon>Bacteria</taxon>
        <taxon>Pseudomonadati</taxon>
        <taxon>Pseudomonadota</taxon>
        <taxon>Betaproteobacteria</taxon>
        <taxon>Burkholderiales</taxon>
        <taxon>Burkholderiaceae</taxon>
        <taxon>Cupriavidus</taxon>
    </lineage>
</organism>
<feature type="transmembrane region" description="Helical" evidence="5">
    <location>
        <begin position="161"/>
        <end position="185"/>
    </location>
</feature>
<dbReference type="GO" id="GO:0022857">
    <property type="term" value="F:transmembrane transporter activity"/>
    <property type="evidence" value="ECO:0007669"/>
    <property type="project" value="InterPro"/>
</dbReference>
<dbReference type="Proteomes" id="UP000255165">
    <property type="component" value="Unassembled WGS sequence"/>
</dbReference>
<comment type="subcellular location">
    <subcellularLocation>
        <location evidence="1">Membrane</location>
        <topology evidence="1">Multi-pass membrane protein</topology>
    </subcellularLocation>
</comment>
<dbReference type="PANTHER" id="PTHR23527:SF1">
    <property type="entry name" value="BLL3282 PROTEIN"/>
    <property type="match status" value="1"/>
</dbReference>
<dbReference type="PROSITE" id="PS50850">
    <property type="entry name" value="MFS"/>
    <property type="match status" value="1"/>
</dbReference>